<keyword evidence="4" id="KW-0012">Acyltransferase</keyword>
<dbReference type="Pfam" id="PF01757">
    <property type="entry name" value="Acyl_transf_3"/>
    <property type="match status" value="1"/>
</dbReference>
<dbReference type="AlphaFoldDB" id="A0A1K1QT00"/>
<dbReference type="EMBL" id="FPJG01000006">
    <property type="protein sequence ID" value="SFW63047.1"/>
    <property type="molecule type" value="Genomic_DNA"/>
</dbReference>
<name>A0A1K1QT00_9PSEU</name>
<dbReference type="GO" id="GO:0016747">
    <property type="term" value="F:acyltransferase activity, transferring groups other than amino-acyl groups"/>
    <property type="evidence" value="ECO:0007669"/>
    <property type="project" value="InterPro"/>
</dbReference>
<dbReference type="InterPro" id="IPR050879">
    <property type="entry name" value="Acyltransferase_3"/>
</dbReference>
<dbReference type="Proteomes" id="UP000182740">
    <property type="component" value="Unassembled WGS sequence"/>
</dbReference>
<feature type="transmembrane region" description="Helical" evidence="2">
    <location>
        <begin position="53"/>
        <end position="72"/>
    </location>
</feature>
<organism evidence="4 5">
    <name type="scientific">Amycolatopsis australiensis</name>
    <dbReference type="NCBI Taxonomy" id="546364"/>
    <lineage>
        <taxon>Bacteria</taxon>
        <taxon>Bacillati</taxon>
        <taxon>Actinomycetota</taxon>
        <taxon>Actinomycetes</taxon>
        <taxon>Pseudonocardiales</taxon>
        <taxon>Pseudonocardiaceae</taxon>
        <taxon>Amycolatopsis</taxon>
    </lineage>
</organism>
<feature type="transmembrane region" description="Helical" evidence="2">
    <location>
        <begin position="311"/>
        <end position="331"/>
    </location>
</feature>
<sequence>MPPTGGTTLRTMSHEDYLGMRRFPGLDGLRALAATMVIFFHFGGTHWTWLSGWVGVYIFFVLSGFLITTLLLREQDRTGGISLSNFYIRRVFRILPPYLVILGGIVAFVVLRAEFHSRDFPQALKYYLTFLNEFLPGNTTGADNFFSGSWTLGIEEKFYLVWPFLLVAIGIGAAKRKFLLVGVAMVALLGLVPPTAGGWVLEYSPTAIYTSTIHYFILASGCLLAILMHYRRGYELLKPLTHPLAAIPVVAAFLALHTNMDSLWHDTRNNLWLLVGYAGLTMLLLVVLVSPGPLRWLLGTAPMRFIGERSYSLYLLQGPVHFAVVQAVPGLAVNRTVTALTVFVVGLAIADLIHRWVEKPLIGFGKQVIARKELRRAERRAGERPAGPRVEAEPEPAAAS</sequence>
<dbReference type="PANTHER" id="PTHR23028">
    <property type="entry name" value="ACETYLTRANSFERASE"/>
    <property type="match status" value="1"/>
</dbReference>
<evidence type="ECO:0000313" key="4">
    <source>
        <dbReference type="EMBL" id="SFW63047.1"/>
    </source>
</evidence>
<keyword evidence="2" id="KW-1133">Transmembrane helix</keyword>
<keyword evidence="2" id="KW-0472">Membrane</keyword>
<feature type="transmembrane region" description="Helical" evidence="2">
    <location>
        <begin position="92"/>
        <end position="111"/>
    </location>
</feature>
<dbReference type="GO" id="GO:0016787">
    <property type="term" value="F:hydrolase activity"/>
    <property type="evidence" value="ECO:0007669"/>
    <property type="project" value="UniProtKB-KW"/>
</dbReference>
<keyword evidence="2" id="KW-0812">Transmembrane</keyword>
<feature type="transmembrane region" description="Helical" evidence="2">
    <location>
        <begin position="179"/>
        <end position="201"/>
    </location>
</feature>
<feature type="transmembrane region" description="Helical" evidence="2">
    <location>
        <begin position="337"/>
        <end position="357"/>
    </location>
</feature>
<dbReference type="GO" id="GO:0009103">
    <property type="term" value="P:lipopolysaccharide biosynthetic process"/>
    <property type="evidence" value="ECO:0007669"/>
    <property type="project" value="TreeGrafter"/>
</dbReference>
<proteinExistence type="predicted"/>
<keyword evidence="4" id="KW-0808">Transferase</keyword>
<gene>
    <name evidence="4" type="ORF">SAMN04489730_2206</name>
</gene>
<feature type="region of interest" description="Disordered" evidence="1">
    <location>
        <begin position="376"/>
        <end position="400"/>
    </location>
</feature>
<feature type="transmembrane region" description="Helical" evidence="2">
    <location>
        <begin position="240"/>
        <end position="259"/>
    </location>
</feature>
<evidence type="ECO:0000256" key="1">
    <source>
        <dbReference type="SAM" id="MobiDB-lite"/>
    </source>
</evidence>
<evidence type="ECO:0000256" key="2">
    <source>
        <dbReference type="SAM" id="Phobius"/>
    </source>
</evidence>
<keyword evidence="5" id="KW-1185">Reference proteome</keyword>
<feature type="transmembrane region" description="Helical" evidence="2">
    <location>
        <begin position="158"/>
        <end position="174"/>
    </location>
</feature>
<feature type="compositionally biased region" description="Low complexity" evidence="1">
    <location>
        <begin position="384"/>
        <end position="400"/>
    </location>
</feature>
<feature type="domain" description="Acyltransferase 3" evidence="3">
    <location>
        <begin position="24"/>
        <end position="354"/>
    </location>
</feature>
<feature type="transmembrane region" description="Helical" evidence="2">
    <location>
        <begin position="207"/>
        <end position="228"/>
    </location>
</feature>
<dbReference type="STRING" id="546364.SAMN04489730_2206"/>
<dbReference type="GO" id="GO:0016020">
    <property type="term" value="C:membrane"/>
    <property type="evidence" value="ECO:0007669"/>
    <property type="project" value="TreeGrafter"/>
</dbReference>
<accession>A0A1K1QT00</accession>
<dbReference type="InterPro" id="IPR002656">
    <property type="entry name" value="Acyl_transf_3_dom"/>
</dbReference>
<reference evidence="5" key="1">
    <citation type="submission" date="2016-11" db="EMBL/GenBank/DDBJ databases">
        <authorList>
            <person name="Varghese N."/>
            <person name="Submissions S."/>
        </authorList>
    </citation>
    <scope>NUCLEOTIDE SEQUENCE [LARGE SCALE GENOMIC DNA]</scope>
    <source>
        <strain evidence="5">DSM 44671</strain>
    </source>
</reference>
<dbReference type="PANTHER" id="PTHR23028:SF53">
    <property type="entry name" value="ACYL_TRANSF_3 DOMAIN-CONTAINING PROTEIN"/>
    <property type="match status" value="1"/>
</dbReference>
<evidence type="ECO:0000259" key="3">
    <source>
        <dbReference type="Pfam" id="PF01757"/>
    </source>
</evidence>
<feature type="transmembrane region" description="Helical" evidence="2">
    <location>
        <begin position="271"/>
        <end position="290"/>
    </location>
</feature>
<protein>
    <submittedName>
        <fullName evidence="4">Peptidoglycan/LPS O-acetylase OafA/YrhL, contains acyltransferase and SGNH-hydrolase domains</fullName>
    </submittedName>
</protein>
<evidence type="ECO:0000313" key="5">
    <source>
        <dbReference type="Proteomes" id="UP000182740"/>
    </source>
</evidence>
<keyword evidence="4" id="KW-0378">Hydrolase</keyword>